<feature type="region of interest" description="Disordered" evidence="8">
    <location>
        <begin position="661"/>
        <end position="703"/>
    </location>
</feature>
<feature type="transmembrane region" description="Helical" evidence="9">
    <location>
        <begin position="437"/>
        <end position="460"/>
    </location>
</feature>
<protein>
    <submittedName>
        <fullName evidence="12">Uncharacterized protein</fullName>
    </submittedName>
</protein>
<evidence type="ECO:0000256" key="5">
    <source>
        <dbReference type="ARBA" id="ARBA00022692"/>
    </source>
</evidence>
<dbReference type="PANTHER" id="PTHR33908:SF3">
    <property type="entry name" value="UNDECAPRENYL PHOSPHATE-ALPHA-4-AMINO-4-DEOXY-L-ARABINOSE ARABINOSYL TRANSFERASE"/>
    <property type="match status" value="1"/>
</dbReference>
<feature type="transmembrane region" description="Helical" evidence="9">
    <location>
        <begin position="227"/>
        <end position="248"/>
    </location>
</feature>
<organism evidence="12 13">
    <name type="scientific">Microbacterium ginsengisoli</name>
    <dbReference type="NCBI Taxonomy" id="400772"/>
    <lineage>
        <taxon>Bacteria</taxon>
        <taxon>Bacillati</taxon>
        <taxon>Actinomycetota</taxon>
        <taxon>Actinomycetes</taxon>
        <taxon>Micrococcales</taxon>
        <taxon>Microbacteriaceae</taxon>
        <taxon>Microbacterium</taxon>
    </lineage>
</organism>
<evidence type="ECO:0000256" key="2">
    <source>
        <dbReference type="ARBA" id="ARBA00022475"/>
    </source>
</evidence>
<keyword evidence="2" id="KW-1003">Cell membrane</keyword>
<feature type="transmembrane region" description="Helical" evidence="9">
    <location>
        <begin position="160"/>
        <end position="177"/>
    </location>
</feature>
<keyword evidence="6 9" id="KW-1133">Transmembrane helix</keyword>
<feature type="transmembrane region" description="Helical" evidence="9">
    <location>
        <begin position="27"/>
        <end position="47"/>
    </location>
</feature>
<keyword evidence="13" id="KW-1185">Reference proteome</keyword>
<dbReference type="PANTHER" id="PTHR33908">
    <property type="entry name" value="MANNOSYLTRANSFERASE YKCB-RELATED"/>
    <property type="match status" value="1"/>
</dbReference>
<feature type="transmembrane region" description="Helical" evidence="9">
    <location>
        <begin position="183"/>
        <end position="215"/>
    </location>
</feature>
<sequence>MTSIAPPSQAVPVSPPASVAARRRWGVWPLGLVLLGLGAAVLTAWGVWNGSQSDYYASIALSMSKSWSNFFFGAFDPAGTVTLDKIPGSFWVPALFVRVFGFSTWAIILPNALAAVGAALITAVTAKRVAGTTAGLLAGAVVATTPILVAVSRSNQPESFFVLAIAAAAWAAVHAVQKASFGWLVAAGLFIAAAFQCYMLEAWAAWPALGIAYLCSRKPWVRKIWTLLVAGVVSAAASVAWIVIVSLVPASSRPYIGSTLHNSAWEMVFGYNGLGRFGSSTADSSAYNSFTPPFSGSAGIFRLFNTQLAGQIGWLVPVTLLALVVLWIAKVPRTITVLIGVWFLTYAAMFSVVAGMHQFYTASLAVPMALAVGLAFGAARKANIRWAQASLVGVAALTALIIGISYGGYSIVVSILQLVAAAVAIGLIYWERARTRPLRFVTALVAGVGLLLTPTVWSVVTMSHPSSINPVAGGVADMSGGMGGPGGGQGGPGGQGGFGGQTQGGSSSAQGGPGGFGSQSGSSSSQGGFGSGGPGGAGGPGGSSAQGGTGTQGGFGGSSSGSAQGGLGGQGIAGMSSSSSSDAELMTWLEQHATSSTEYLVATFGAQQAAGLIIGSDGGSVLPIGGFSGSDPVPTLAEFQALVSSGKLTYVLLSGAGGGGGGMGGSSSGTSSEIQSWVEQNCSSVSDSPSSNLYSCSASSTGS</sequence>
<evidence type="ECO:0000256" key="9">
    <source>
        <dbReference type="SAM" id="Phobius"/>
    </source>
</evidence>
<dbReference type="GO" id="GO:0005886">
    <property type="term" value="C:plasma membrane"/>
    <property type="evidence" value="ECO:0007669"/>
    <property type="project" value="UniProtKB-SubCell"/>
</dbReference>
<feature type="domain" description="Glycosyltransferase RgtA/B/C/D-like" evidence="10">
    <location>
        <begin position="85"/>
        <end position="240"/>
    </location>
</feature>
<feature type="transmembrane region" description="Helical" evidence="9">
    <location>
        <begin position="308"/>
        <end position="328"/>
    </location>
</feature>
<dbReference type="GO" id="GO:0009103">
    <property type="term" value="P:lipopolysaccharide biosynthetic process"/>
    <property type="evidence" value="ECO:0007669"/>
    <property type="project" value="UniProtKB-ARBA"/>
</dbReference>
<evidence type="ECO:0000256" key="1">
    <source>
        <dbReference type="ARBA" id="ARBA00004651"/>
    </source>
</evidence>
<gene>
    <name evidence="12" type="ORF">RR49_02584</name>
</gene>
<evidence type="ECO:0000259" key="10">
    <source>
        <dbReference type="Pfam" id="PF13231"/>
    </source>
</evidence>
<evidence type="ECO:0000256" key="4">
    <source>
        <dbReference type="ARBA" id="ARBA00022679"/>
    </source>
</evidence>
<dbReference type="PATRIC" id="fig|400772.4.peg.2596"/>
<feature type="domain" description="Putative mannosyltransferase YkcA/B-like C-terminal" evidence="11">
    <location>
        <begin position="585"/>
        <end position="681"/>
    </location>
</feature>
<feature type="transmembrane region" description="Helical" evidence="9">
    <location>
        <begin position="335"/>
        <end position="353"/>
    </location>
</feature>
<dbReference type="AlphaFoldDB" id="A0A0F0LSV2"/>
<evidence type="ECO:0000256" key="7">
    <source>
        <dbReference type="ARBA" id="ARBA00023136"/>
    </source>
</evidence>
<proteinExistence type="predicted"/>
<feature type="compositionally biased region" description="Low complexity" evidence="8">
    <location>
        <begin position="683"/>
        <end position="695"/>
    </location>
</feature>
<dbReference type="Proteomes" id="UP000033451">
    <property type="component" value="Unassembled WGS sequence"/>
</dbReference>
<evidence type="ECO:0000313" key="13">
    <source>
        <dbReference type="Proteomes" id="UP000033451"/>
    </source>
</evidence>
<evidence type="ECO:0000313" key="12">
    <source>
        <dbReference type="EMBL" id="KJL35360.1"/>
    </source>
</evidence>
<feature type="compositionally biased region" description="Gly residues" evidence="8">
    <location>
        <begin position="480"/>
        <end position="503"/>
    </location>
</feature>
<feature type="transmembrane region" description="Helical" evidence="9">
    <location>
        <begin position="95"/>
        <end position="123"/>
    </location>
</feature>
<keyword evidence="3" id="KW-0328">Glycosyltransferase</keyword>
<feature type="compositionally biased region" description="Gly residues" evidence="8">
    <location>
        <begin position="527"/>
        <end position="572"/>
    </location>
</feature>
<feature type="transmembrane region" description="Helical" evidence="9">
    <location>
        <begin position="386"/>
        <end position="405"/>
    </location>
</feature>
<evidence type="ECO:0000256" key="8">
    <source>
        <dbReference type="SAM" id="MobiDB-lite"/>
    </source>
</evidence>
<dbReference type="RefSeq" id="WP_045248471.1">
    <property type="nucleotide sequence ID" value="NZ_JYIY01000079.1"/>
</dbReference>
<dbReference type="GO" id="GO:0016763">
    <property type="term" value="F:pentosyltransferase activity"/>
    <property type="evidence" value="ECO:0007669"/>
    <property type="project" value="TreeGrafter"/>
</dbReference>
<accession>A0A0F0LSV2</accession>
<comment type="subcellular location">
    <subcellularLocation>
        <location evidence="1">Cell membrane</location>
        <topology evidence="1">Multi-pass membrane protein</topology>
    </subcellularLocation>
</comment>
<feature type="transmembrane region" description="Helical" evidence="9">
    <location>
        <begin position="359"/>
        <end position="379"/>
    </location>
</feature>
<dbReference type="InterPro" id="IPR056785">
    <property type="entry name" value="YkcA/B-like_C"/>
</dbReference>
<feature type="transmembrane region" description="Helical" evidence="9">
    <location>
        <begin position="129"/>
        <end position="151"/>
    </location>
</feature>
<dbReference type="InterPro" id="IPR050297">
    <property type="entry name" value="LipidA_mod_glycosyltrf_83"/>
</dbReference>
<dbReference type="GO" id="GO:0010041">
    <property type="term" value="P:response to iron(III) ion"/>
    <property type="evidence" value="ECO:0007669"/>
    <property type="project" value="TreeGrafter"/>
</dbReference>
<keyword evidence="4" id="KW-0808">Transferase</keyword>
<dbReference type="Pfam" id="PF13231">
    <property type="entry name" value="PMT_2"/>
    <property type="match status" value="1"/>
</dbReference>
<reference evidence="12 13" key="1">
    <citation type="submission" date="2015-02" db="EMBL/GenBank/DDBJ databases">
        <title>Draft genome sequences of ten Microbacterium spp. with emphasis on heavy metal contaminated environments.</title>
        <authorList>
            <person name="Corretto E."/>
        </authorList>
    </citation>
    <scope>NUCLEOTIDE SEQUENCE [LARGE SCALE GENOMIC DNA]</scope>
    <source>
        <strain evidence="12 13">DSM 18659</strain>
    </source>
</reference>
<dbReference type="Pfam" id="PF24878">
    <property type="entry name" value="YkcB_C"/>
    <property type="match status" value="1"/>
</dbReference>
<keyword evidence="7 9" id="KW-0472">Membrane</keyword>
<keyword evidence="5 9" id="KW-0812">Transmembrane</keyword>
<name>A0A0F0LSV2_9MICO</name>
<evidence type="ECO:0000259" key="11">
    <source>
        <dbReference type="Pfam" id="PF24878"/>
    </source>
</evidence>
<evidence type="ECO:0000256" key="6">
    <source>
        <dbReference type="ARBA" id="ARBA00022989"/>
    </source>
</evidence>
<evidence type="ECO:0000256" key="3">
    <source>
        <dbReference type="ARBA" id="ARBA00022676"/>
    </source>
</evidence>
<dbReference type="EMBL" id="JYIY01000079">
    <property type="protein sequence ID" value="KJL35360.1"/>
    <property type="molecule type" value="Genomic_DNA"/>
</dbReference>
<dbReference type="InterPro" id="IPR038731">
    <property type="entry name" value="RgtA/B/C-like"/>
</dbReference>
<feature type="transmembrane region" description="Helical" evidence="9">
    <location>
        <begin position="411"/>
        <end position="430"/>
    </location>
</feature>
<dbReference type="STRING" id="400772.RR49_02584"/>
<comment type="caution">
    <text evidence="12">The sequence shown here is derived from an EMBL/GenBank/DDBJ whole genome shotgun (WGS) entry which is preliminary data.</text>
</comment>
<feature type="compositionally biased region" description="Polar residues" evidence="8">
    <location>
        <begin position="673"/>
        <end position="682"/>
    </location>
</feature>
<feature type="region of interest" description="Disordered" evidence="8">
    <location>
        <begin position="473"/>
        <end position="578"/>
    </location>
</feature>